<protein>
    <submittedName>
        <fullName evidence="2">Uncharacterized protein</fullName>
    </submittedName>
</protein>
<evidence type="ECO:0000313" key="2">
    <source>
        <dbReference type="EMBL" id="ORZ39995.1"/>
    </source>
</evidence>
<reference evidence="2 3" key="1">
    <citation type="submission" date="2016-07" db="EMBL/GenBank/DDBJ databases">
        <title>Pervasive Adenine N6-methylation of Active Genes in Fungi.</title>
        <authorList>
            <consortium name="DOE Joint Genome Institute"/>
            <person name="Mondo S.J."/>
            <person name="Dannebaum R.O."/>
            <person name="Kuo R.C."/>
            <person name="Labutti K."/>
            <person name="Haridas S."/>
            <person name="Kuo A."/>
            <person name="Salamov A."/>
            <person name="Ahrendt S.R."/>
            <person name="Lipzen A."/>
            <person name="Sullivan W."/>
            <person name="Andreopoulos W.B."/>
            <person name="Clum A."/>
            <person name="Lindquist E."/>
            <person name="Daum C."/>
            <person name="Ramamoorthy G.K."/>
            <person name="Gryganskyi A."/>
            <person name="Culley D."/>
            <person name="Magnuson J.K."/>
            <person name="James T.Y."/>
            <person name="O'Malley M.A."/>
            <person name="Stajich J.E."/>
            <person name="Spatafora J.W."/>
            <person name="Visel A."/>
            <person name="Grigoriev I.V."/>
        </authorList>
    </citation>
    <scope>NUCLEOTIDE SEQUENCE [LARGE SCALE GENOMIC DNA]</scope>
    <source>
        <strain evidence="2 3">PL171</strain>
    </source>
</reference>
<feature type="compositionally biased region" description="Basic and acidic residues" evidence="1">
    <location>
        <begin position="69"/>
        <end position="78"/>
    </location>
</feature>
<keyword evidence="3" id="KW-1185">Reference proteome</keyword>
<dbReference type="AlphaFoldDB" id="A0A1Y2HZF3"/>
<dbReference type="Proteomes" id="UP000193411">
    <property type="component" value="Unassembled WGS sequence"/>
</dbReference>
<sequence length="78" mass="9153">MRQRQIGPRWACRLPSMGGMMSFGAWPGSQAGDYGQSGRWPGARSKRSGRRGWRWSARRARGKRRQRGHWRELRQPMQ</sequence>
<feature type="region of interest" description="Disordered" evidence="1">
    <location>
        <begin position="31"/>
        <end position="78"/>
    </location>
</feature>
<feature type="compositionally biased region" description="Basic residues" evidence="1">
    <location>
        <begin position="44"/>
        <end position="68"/>
    </location>
</feature>
<gene>
    <name evidence="2" type="ORF">BCR44DRAFT_1426060</name>
</gene>
<evidence type="ECO:0000256" key="1">
    <source>
        <dbReference type="SAM" id="MobiDB-lite"/>
    </source>
</evidence>
<name>A0A1Y2HZF3_9FUNG</name>
<accession>A0A1Y2HZF3</accession>
<organism evidence="2 3">
    <name type="scientific">Catenaria anguillulae PL171</name>
    <dbReference type="NCBI Taxonomy" id="765915"/>
    <lineage>
        <taxon>Eukaryota</taxon>
        <taxon>Fungi</taxon>
        <taxon>Fungi incertae sedis</taxon>
        <taxon>Blastocladiomycota</taxon>
        <taxon>Blastocladiomycetes</taxon>
        <taxon>Blastocladiales</taxon>
        <taxon>Catenariaceae</taxon>
        <taxon>Catenaria</taxon>
    </lineage>
</organism>
<dbReference type="EMBL" id="MCFL01000004">
    <property type="protein sequence ID" value="ORZ39995.1"/>
    <property type="molecule type" value="Genomic_DNA"/>
</dbReference>
<evidence type="ECO:0000313" key="3">
    <source>
        <dbReference type="Proteomes" id="UP000193411"/>
    </source>
</evidence>
<proteinExistence type="predicted"/>
<comment type="caution">
    <text evidence="2">The sequence shown here is derived from an EMBL/GenBank/DDBJ whole genome shotgun (WGS) entry which is preliminary data.</text>
</comment>